<sequence length="87" mass="9151">MDALRFGLLWCNPLADASVLRATACSADRSRGIRSTSQVEARKTPSSASRAAPALGGSTGRRLAPLALSRTVITPAVECRDHAFQAI</sequence>
<proteinExistence type="predicted"/>
<organism evidence="2 3">
    <name type="scientific">Lophium mytilinum</name>
    <dbReference type="NCBI Taxonomy" id="390894"/>
    <lineage>
        <taxon>Eukaryota</taxon>
        <taxon>Fungi</taxon>
        <taxon>Dikarya</taxon>
        <taxon>Ascomycota</taxon>
        <taxon>Pezizomycotina</taxon>
        <taxon>Dothideomycetes</taxon>
        <taxon>Pleosporomycetidae</taxon>
        <taxon>Mytilinidiales</taxon>
        <taxon>Mytilinidiaceae</taxon>
        <taxon>Lophium</taxon>
    </lineage>
</organism>
<reference evidence="2" key="1">
    <citation type="journal article" date="2020" name="Stud. Mycol.">
        <title>101 Dothideomycetes genomes: a test case for predicting lifestyles and emergence of pathogens.</title>
        <authorList>
            <person name="Haridas S."/>
            <person name="Albert R."/>
            <person name="Binder M."/>
            <person name="Bloem J."/>
            <person name="Labutti K."/>
            <person name="Salamov A."/>
            <person name="Andreopoulos B."/>
            <person name="Baker S."/>
            <person name="Barry K."/>
            <person name="Bills G."/>
            <person name="Bluhm B."/>
            <person name="Cannon C."/>
            <person name="Castanera R."/>
            <person name="Culley D."/>
            <person name="Daum C."/>
            <person name="Ezra D."/>
            <person name="Gonzalez J."/>
            <person name="Henrissat B."/>
            <person name="Kuo A."/>
            <person name="Liang C."/>
            <person name="Lipzen A."/>
            <person name="Lutzoni F."/>
            <person name="Magnuson J."/>
            <person name="Mondo S."/>
            <person name="Nolan M."/>
            <person name="Ohm R."/>
            <person name="Pangilinan J."/>
            <person name="Park H.-J."/>
            <person name="Ramirez L."/>
            <person name="Alfaro M."/>
            <person name="Sun H."/>
            <person name="Tritt A."/>
            <person name="Yoshinaga Y."/>
            <person name="Zwiers L.-H."/>
            <person name="Turgeon B."/>
            <person name="Goodwin S."/>
            <person name="Spatafora J."/>
            <person name="Crous P."/>
            <person name="Grigoriev I."/>
        </authorList>
    </citation>
    <scope>NUCLEOTIDE SEQUENCE</scope>
    <source>
        <strain evidence="2">CBS 269.34</strain>
    </source>
</reference>
<feature type="compositionally biased region" description="Polar residues" evidence="1">
    <location>
        <begin position="33"/>
        <end position="49"/>
    </location>
</feature>
<dbReference type="EMBL" id="MU004182">
    <property type="protein sequence ID" value="KAF2501275.1"/>
    <property type="molecule type" value="Genomic_DNA"/>
</dbReference>
<dbReference type="AlphaFoldDB" id="A0A6A6R8Z5"/>
<feature type="region of interest" description="Disordered" evidence="1">
    <location>
        <begin position="28"/>
        <end position="58"/>
    </location>
</feature>
<keyword evidence="3" id="KW-1185">Reference proteome</keyword>
<name>A0A6A6R8Z5_9PEZI</name>
<evidence type="ECO:0000313" key="3">
    <source>
        <dbReference type="Proteomes" id="UP000799750"/>
    </source>
</evidence>
<gene>
    <name evidence="2" type="ORF">BU16DRAFT_522263</name>
</gene>
<dbReference type="Proteomes" id="UP000799750">
    <property type="component" value="Unassembled WGS sequence"/>
</dbReference>
<accession>A0A6A6R8Z5</accession>
<evidence type="ECO:0000256" key="1">
    <source>
        <dbReference type="SAM" id="MobiDB-lite"/>
    </source>
</evidence>
<protein>
    <submittedName>
        <fullName evidence="2">Uncharacterized protein</fullName>
    </submittedName>
</protein>
<evidence type="ECO:0000313" key="2">
    <source>
        <dbReference type="EMBL" id="KAF2501275.1"/>
    </source>
</evidence>